<name>A0ABV4BH64_9GAMM</name>
<dbReference type="Proteomes" id="UP001564408">
    <property type="component" value="Unassembled WGS sequence"/>
</dbReference>
<protein>
    <recommendedName>
        <fullName evidence="4">Copper-binding protein</fullName>
    </recommendedName>
</protein>
<dbReference type="EMBL" id="JBDKXB010000012">
    <property type="protein sequence ID" value="MEY6432818.1"/>
    <property type="molecule type" value="Genomic_DNA"/>
</dbReference>
<dbReference type="RefSeq" id="WP_369667205.1">
    <property type="nucleotide sequence ID" value="NZ_JBDKXB010000012.1"/>
</dbReference>
<evidence type="ECO:0000256" key="1">
    <source>
        <dbReference type="SAM" id="SignalP"/>
    </source>
</evidence>
<evidence type="ECO:0000313" key="2">
    <source>
        <dbReference type="EMBL" id="MEY6432818.1"/>
    </source>
</evidence>
<keyword evidence="3" id="KW-1185">Reference proteome</keyword>
<gene>
    <name evidence="2" type="ORF">ABC977_10405</name>
</gene>
<reference evidence="2 3" key="1">
    <citation type="submission" date="2024-05" db="EMBL/GenBank/DDBJ databases">
        <title>Genome Sequence and Characterization of the New Strain Purple Sulfur Bacterium of Genus Thioalkalicoccus.</title>
        <authorList>
            <person name="Bryantseva I.A."/>
            <person name="Kyndt J.A."/>
            <person name="Imhoff J.F."/>
        </authorList>
    </citation>
    <scope>NUCLEOTIDE SEQUENCE [LARGE SCALE GENOMIC DNA]</scope>
    <source>
        <strain evidence="2 3">Um2</strain>
    </source>
</reference>
<accession>A0ABV4BH64</accession>
<organism evidence="2 3">
    <name type="scientific">Thioalkalicoccus limnaeus</name>
    <dbReference type="NCBI Taxonomy" id="120681"/>
    <lineage>
        <taxon>Bacteria</taxon>
        <taxon>Pseudomonadati</taxon>
        <taxon>Pseudomonadota</taxon>
        <taxon>Gammaproteobacteria</taxon>
        <taxon>Chromatiales</taxon>
        <taxon>Chromatiaceae</taxon>
        <taxon>Thioalkalicoccus</taxon>
    </lineage>
</organism>
<evidence type="ECO:0000313" key="3">
    <source>
        <dbReference type="Proteomes" id="UP001564408"/>
    </source>
</evidence>
<feature type="chain" id="PRO_5046790014" description="Copper-binding protein" evidence="1">
    <location>
        <begin position="27"/>
        <end position="188"/>
    </location>
</feature>
<sequence>MSKMAILTLAGTLALAPFLLPAGTQAEGTAPATATAAVGQITGRVVVVNQERRQLAIRTPDGAFEVIQVPEEVRRLDEIRINDTLTISYLKAVAIDLRKGTDAAGGPSAVVTRDIEREATRRPAGRIEEIVQLTGIIEAIDRSTAEVRIRGAEEAVTVTVEDRNLLVDVAVGDSVTVTYVSAIAARIE</sequence>
<keyword evidence="1" id="KW-0732">Signal</keyword>
<proteinExistence type="predicted"/>
<comment type="caution">
    <text evidence="2">The sequence shown here is derived from an EMBL/GenBank/DDBJ whole genome shotgun (WGS) entry which is preliminary data.</text>
</comment>
<evidence type="ECO:0008006" key="4">
    <source>
        <dbReference type="Google" id="ProtNLM"/>
    </source>
</evidence>
<feature type="signal peptide" evidence="1">
    <location>
        <begin position="1"/>
        <end position="26"/>
    </location>
</feature>